<proteinExistence type="predicted"/>
<dbReference type="AlphaFoldDB" id="A0A8J6UL60"/>
<dbReference type="RefSeq" id="WP_191155443.1">
    <property type="nucleotide sequence ID" value="NZ_JACWUN010000008.1"/>
</dbReference>
<dbReference type="Proteomes" id="UP000632828">
    <property type="component" value="Unassembled WGS sequence"/>
</dbReference>
<protein>
    <submittedName>
        <fullName evidence="1">Uncharacterized protein</fullName>
    </submittedName>
</protein>
<evidence type="ECO:0000313" key="2">
    <source>
        <dbReference type="Proteomes" id="UP000632828"/>
    </source>
</evidence>
<accession>A0A8J6UL60</accession>
<dbReference type="EMBL" id="JACWUN010000008">
    <property type="protein sequence ID" value="MBD1400667.1"/>
    <property type="molecule type" value="Genomic_DNA"/>
</dbReference>
<keyword evidence="2" id="KW-1185">Reference proteome</keyword>
<evidence type="ECO:0000313" key="1">
    <source>
        <dbReference type="EMBL" id="MBD1400667.1"/>
    </source>
</evidence>
<organism evidence="1 2">
    <name type="scientific">Pelovirga terrestris</name>
    <dbReference type="NCBI Taxonomy" id="2771352"/>
    <lineage>
        <taxon>Bacteria</taxon>
        <taxon>Pseudomonadati</taxon>
        <taxon>Thermodesulfobacteriota</taxon>
        <taxon>Desulfuromonadia</taxon>
        <taxon>Geobacterales</taxon>
        <taxon>Geobacteraceae</taxon>
        <taxon>Pelovirga</taxon>
    </lineage>
</organism>
<name>A0A8J6UL60_9BACT</name>
<sequence>MKKEEPEINKLCRRCIHHCKQPQDMLLLSCPRYRQRPFDPEEIKFKQLDLFNDK</sequence>
<gene>
    <name evidence="1" type="ORF">ICT70_08305</name>
</gene>
<reference evidence="1" key="1">
    <citation type="submission" date="2020-09" db="EMBL/GenBank/DDBJ databases">
        <title>Pelobacter alkaliphilus sp. nov., a novel anaerobic arsenate-reducing bacterium from terrestrial mud volcano.</title>
        <authorList>
            <person name="Khomyakova M.A."/>
            <person name="Merkel A.Y."/>
            <person name="Slobodkin A.I."/>
        </authorList>
    </citation>
    <scope>NUCLEOTIDE SEQUENCE</scope>
    <source>
        <strain evidence="1">M08fum</strain>
    </source>
</reference>
<comment type="caution">
    <text evidence="1">The sequence shown here is derived from an EMBL/GenBank/DDBJ whole genome shotgun (WGS) entry which is preliminary data.</text>
</comment>